<dbReference type="RefSeq" id="WP_103232406.1">
    <property type="nucleotide sequence ID" value="NZ_PPEG02000003.1"/>
</dbReference>
<accession>A0A316WMW6</accession>
<protein>
    <submittedName>
        <fullName evidence="3">Alpha/beta hydrolase</fullName>
    </submittedName>
</protein>
<evidence type="ECO:0000313" key="3">
    <source>
        <dbReference type="EMBL" id="PWN62771.1"/>
    </source>
</evidence>
<dbReference type="PANTHER" id="PTHR46331:SF2">
    <property type="entry name" value="VALACYCLOVIR HYDROLASE"/>
    <property type="match status" value="1"/>
</dbReference>
<feature type="signal peptide" evidence="1">
    <location>
        <begin position="1"/>
        <end position="17"/>
    </location>
</feature>
<gene>
    <name evidence="3" type="ORF">C1634_008320</name>
</gene>
<dbReference type="EMBL" id="PPEG02000003">
    <property type="protein sequence ID" value="PWN62771.1"/>
    <property type="molecule type" value="Genomic_DNA"/>
</dbReference>
<dbReference type="InterPro" id="IPR029058">
    <property type="entry name" value="AB_hydrolase_fold"/>
</dbReference>
<dbReference type="GO" id="GO:0017171">
    <property type="term" value="F:serine hydrolase activity"/>
    <property type="evidence" value="ECO:0007669"/>
    <property type="project" value="TreeGrafter"/>
</dbReference>
<feature type="domain" description="AB hydrolase-1" evidence="2">
    <location>
        <begin position="64"/>
        <end position="195"/>
    </location>
</feature>
<dbReference type="Proteomes" id="UP000236413">
    <property type="component" value="Unassembled WGS sequence"/>
</dbReference>
<feature type="chain" id="PRO_5016414333" evidence="1">
    <location>
        <begin position="18"/>
        <end position="294"/>
    </location>
</feature>
<dbReference type="Gene3D" id="3.40.50.1820">
    <property type="entry name" value="alpha/beta hydrolase"/>
    <property type="match status" value="1"/>
</dbReference>
<organism evidence="3 4">
    <name type="scientific">Chryseobacterium viscerum</name>
    <dbReference type="NCBI Taxonomy" id="1037377"/>
    <lineage>
        <taxon>Bacteria</taxon>
        <taxon>Pseudomonadati</taxon>
        <taxon>Bacteroidota</taxon>
        <taxon>Flavobacteriia</taxon>
        <taxon>Flavobacteriales</taxon>
        <taxon>Weeksellaceae</taxon>
        <taxon>Chryseobacterium group</taxon>
        <taxon>Chryseobacterium</taxon>
    </lineage>
</organism>
<dbReference type="InterPro" id="IPR000073">
    <property type="entry name" value="AB_hydrolase_1"/>
</dbReference>
<name>A0A316WMW6_9FLAO</name>
<keyword evidence="1" id="KW-0732">Signal</keyword>
<evidence type="ECO:0000313" key="4">
    <source>
        <dbReference type="Proteomes" id="UP000236413"/>
    </source>
</evidence>
<evidence type="ECO:0000256" key="1">
    <source>
        <dbReference type="SAM" id="SignalP"/>
    </source>
</evidence>
<dbReference type="PANTHER" id="PTHR46331">
    <property type="entry name" value="VALACYCLOVIR HYDROLASE"/>
    <property type="match status" value="1"/>
</dbReference>
<sequence length="294" mass="33542">MKPILFFLALLPAFFLAQSDVQKLKKEYIQLLNSSHYGNNSKTGKYYDVNGIKMYCETYGQGQPLLLIHGNGGSIVDFSKQIPYFSKKYKVIVADSRAHGKSIDKGDALTYEMMSDDYAELLQKMKIDSAFVIGWSDGGINGLLLSMRHPEKVKKLIVTGANLRPDSSAVQADIFKRVSANYLQFKEQFVQKKDKTDLDYTVLKYKRLLSEQPNIDFKSLHSIKVPVLIIGGDYDVIKPEHTLEIFRNIPKANLWILPNSGHSTLVVYADEFNAKADTFFKTKFRTIKDRDREF</sequence>
<evidence type="ECO:0000259" key="2">
    <source>
        <dbReference type="Pfam" id="PF00561"/>
    </source>
</evidence>
<dbReference type="Pfam" id="PF00561">
    <property type="entry name" value="Abhydrolase_1"/>
    <property type="match status" value="1"/>
</dbReference>
<proteinExistence type="predicted"/>
<keyword evidence="3" id="KW-0378">Hydrolase</keyword>
<reference evidence="3 4" key="1">
    <citation type="submission" date="2018-04" db="EMBL/GenBank/DDBJ databases">
        <title>Chryseobacterium oncorhynchi 701B-08T from rainbow trout, and Chryseobacterium viscerum 687B-08T from diseased fish.</title>
        <authorList>
            <person name="Jeong J.-J."/>
            <person name="Lee Y.J."/>
            <person name="Pathiraja D."/>
            <person name="Park B."/>
            <person name="Choi I.-G."/>
            <person name="Kim K.D."/>
        </authorList>
    </citation>
    <scope>NUCLEOTIDE SEQUENCE [LARGE SCALE GENOMIC DNA]</scope>
    <source>
        <strain evidence="3 4">687B-08</strain>
    </source>
</reference>
<dbReference type="SUPFAM" id="SSF53474">
    <property type="entry name" value="alpha/beta-Hydrolases"/>
    <property type="match status" value="1"/>
</dbReference>
<comment type="caution">
    <text evidence="3">The sequence shown here is derived from an EMBL/GenBank/DDBJ whole genome shotgun (WGS) entry which is preliminary data.</text>
</comment>
<dbReference type="AlphaFoldDB" id="A0A316WMW6"/>